<dbReference type="EMBL" id="UYSU01034774">
    <property type="protein sequence ID" value="VDL95044.1"/>
    <property type="molecule type" value="Genomic_DNA"/>
</dbReference>
<evidence type="ECO:0000313" key="3">
    <source>
        <dbReference type="Proteomes" id="UP000275846"/>
    </source>
</evidence>
<feature type="region of interest" description="Disordered" evidence="1">
    <location>
        <begin position="47"/>
        <end position="67"/>
    </location>
</feature>
<dbReference type="Proteomes" id="UP000275846">
    <property type="component" value="Unassembled WGS sequence"/>
</dbReference>
<reference evidence="2 3" key="2">
    <citation type="submission" date="2018-11" db="EMBL/GenBank/DDBJ databases">
        <authorList>
            <consortium name="Pathogen Informatics"/>
        </authorList>
    </citation>
    <scope>NUCLEOTIDE SEQUENCE [LARGE SCALE GENOMIC DNA]</scope>
    <source>
        <strain evidence="2 3">NST_G2</strain>
    </source>
</reference>
<evidence type="ECO:0000256" key="1">
    <source>
        <dbReference type="SAM" id="MobiDB-lite"/>
    </source>
</evidence>
<evidence type="ECO:0000313" key="2">
    <source>
        <dbReference type="EMBL" id="VDL95044.1"/>
    </source>
</evidence>
<keyword evidence="3" id="KW-1185">Reference proteome</keyword>
<protein>
    <submittedName>
        <fullName evidence="2 4">Uncharacterized protein</fullName>
    </submittedName>
</protein>
<evidence type="ECO:0000313" key="4">
    <source>
        <dbReference type="WBParaSite" id="SSLN_0000899601-mRNA-1"/>
    </source>
</evidence>
<gene>
    <name evidence="2" type="ORF">SSLN_LOCUS8659</name>
</gene>
<reference evidence="4" key="1">
    <citation type="submission" date="2016-06" db="UniProtKB">
        <authorList>
            <consortium name="WormBaseParasite"/>
        </authorList>
    </citation>
    <scope>IDENTIFICATION</scope>
</reference>
<organism evidence="4">
    <name type="scientific">Schistocephalus solidus</name>
    <name type="common">Tapeworm</name>
    <dbReference type="NCBI Taxonomy" id="70667"/>
    <lineage>
        <taxon>Eukaryota</taxon>
        <taxon>Metazoa</taxon>
        <taxon>Spiralia</taxon>
        <taxon>Lophotrochozoa</taxon>
        <taxon>Platyhelminthes</taxon>
        <taxon>Cestoda</taxon>
        <taxon>Eucestoda</taxon>
        <taxon>Diphyllobothriidea</taxon>
        <taxon>Diphyllobothriidae</taxon>
        <taxon>Schistocephalus</taxon>
    </lineage>
</organism>
<accession>A0A183SWR1</accession>
<dbReference type="WBParaSite" id="SSLN_0000899601-mRNA-1">
    <property type="protein sequence ID" value="SSLN_0000899601-mRNA-1"/>
    <property type="gene ID" value="SSLN_0000899601"/>
</dbReference>
<sequence length="148" mass="16396">MLCTYPRFQPSTVNGVRLVGCFDEFSIQRPIAKRLDPEDHRLFEFANSQNFPPSSSSSAVGVGPHGERQPLLRCLGPEQRSNLAERSRRSISLGPTAHSPTDFYFDAGRPNFRLSSTALADPPKEVNILRLVPYLDVIAASVSNCLNH</sequence>
<name>A0A183SWR1_SCHSO</name>
<dbReference type="AlphaFoldDB" id="A0A183SWR1"/>
<feature type="compositionally biased region" description="Low complexity" evidence="1">
    <location>
        <begin position="47"/>
        <end position="62"/>
    </location>
</feature>
<proteinExistence type="predicted"/>